<organism evidence="20 21">
    <name type="scientific">Candidatus Blautia faecavium</name>
    <dbReference type="NCBI Taxonomy" id="2838487"/>
    <lineage>
        <taxon>Bacteria</taxon>
        <taxon>Bacillati</taxon>
        <taxon>Bacillota</taxon>
        <taxon>Clostridia</taxon>
        <taxon>Lachnospirales</taxon>
        <taxon>Lachnospiraceae</taxon>
        <taxon>Blautia</taxon>
    </lineage>
</organism>
<dbReference type="InterPro" id="IPR044876">
    <property type="entry name" value="HRDC_dom_sf"/>
</dbReference>
<dbReference type="Gene3D" id="1.10.150.80">
    <property type="entry name" value="HRDC domain"/>
    <property type="match status" value="1"/>
</dbReference>
<comment type="cofactor">
    <cofactor evidence="1">
        <name>Mg(2+)</name>
        <dbReference type="ChEBI" id="CHEBI:18420"/>
    </cofactor>
</comment>
<dbReference type="Proteomes" id="UP000823842">
    <property type="component" value="Unassembled WGS sequence"/>
</dbReference>
<evidence type="ECO:0000256" key="6">
    <source>
        <dbReference type="ARBA" id="ARBA00022763"/>
    </source>
</evidence>
<evidence type="ECO:0000256" key="9">
    <source>
        <dbReference type="ARBA" id="ARBA00022833"/>
    </source>
</evidence>
<feature type="domain" description="HRDC" evidence="17">
    <location>
        <begin position="536"/>
        <end position="616"/>
    </location>
</feature>
<reference evidence="20" key="1">
    <citation type="journal article" date="2021" name="PeerJ">
        <title>Extensive microbial diversity within the chicken gut microbiome revealed by metagenomics and culture.</title>
        <authorList>
            <person name="Gilroy R."/>
            <person name="Ravi A."/>
            <person name="Getino M."/>
            <person name="Pursley I."/>
            <person name="Horton D.L."/>
            <person name="Alikhan N.F."/>
            <person name="Baker D."/>
            <person name="Gharbi K."/>
            <person name="Hall N."/>
            <person name="Watson M."/>
            <person name="Adriaenssens E.M."/>
            <person name="Foster-Nyarko E."/>
            <person name="Jarju S."/>
            <person name="Secka A."/>
            <person name="Antonio M."/>
            <person name="Oren A."/>
            <person name="Chaudhuri R.R."/>
            <person name="La Ragione R."/>
            <person name="Hildebrand F."/>
            <person name="Pallen M.J."/>
        </authorList>
    </citation>
    <scope>NUCLEOTIDE SEQUENCE</scope>
    <source>
        <strain evidence="20">ChiSjej1B19-5720</strain>
    </source>
</reference>
<keyword evidence="8 20" id="KW-0347">Helicase</keyword>
<dbReference type="InterPro" id="IPR018982">
    <property type="entry name" value="RQC_domain"/>
</dbReference>
<dbReference type="GO" id="GO:0046872">
    <property type="term" value="F:metal ion binding"/>
    <property type="evidence" value="ECO:0007669"/>
    <property type="project" value="UniProtKB-KW"/>
</dbReference>
<dbReference type="GO" id="GO:0003677">
    <property type="term" value="F:DNA binding"/>
    <property type="evidence" value="ECO:0007669"/>
    <property type="project" value="UniProtKB-KW"/>
</dbReference>
<keyword evidence="6" id="KW-0227">DNA damage</keyword>
<evidence type="ECO:0000256" key="13">
    <source>
        <dbReference type="ARBA" id="ARBA00023204"/>
    </source>
</evidence>
<evidence type="ECO:0000256" key="15">
    <source>
        <dbReference type="ARBA" id="ARBA00034617"/>
    </source>
</evidence>
<evidence type="ECO:0000256" key="10">
    <source>
        <dbReference type="ARBA" id="ARBA00022840"/>
    </source>
</evidence>
<dbReference type="GO" id="GO:0030894">
    <property type="term" value="C:replisome"/>
    <property type="evidence" value="ECO:0007669"/>
    <property type="project" value="TreeGrafter"/>
</dbReference>
<dbReference type="PROSITE" id="PS51192">
    <property type="entry name" value="HELICASE_ATP_BIND_1"/>
    <property type="match status" value="1"/>
</dbReference>
<dbReference type="GO" id="GO:0009378">
    <property type="term" value="F:four-way junction helicase activity"/>
    <property type="evidence" value="ECO:0007669"/>
    <property type="project" value="TreeGrafter"/>
</dbReference>
<gene>
    <name evidence="20" type="primary">recQ</name>
    <name evidence="20" type="ORF">IAA06_00925</name>
</gene>
<dbReference type="Gene3D" id="1.10.10.10">
    <property type="entry name" value="Winged helix-like DNA-binding domain superfamily/Winged helix DNA-binding domain"/>
    <property type="match status" value="1"/>
</dbReference>
<evidence type="ECO:0000313" key="21">
    <source>
        <dbReference type="Proteomes" id="UP000823842"/>
    </source>
</evidence>
<evidence type="ECO:0000256" key="4">
    <source>
        <dbReference type="ARBA" id="ARBA00022723"/>
    </source>
</evidence>
<evidence type="ECO:0000256" key="5">
    <source>
        <dbReference type="ARBA" id="ARBA00022741"/>
    </source>
</evidence>
<dbReference type="AlphaFoldDB" id="A0A9D2RVC6"/>
<dbReference type="InterPro" id="IPR002121">
    <property type="entry name" value="HRDC_dom"/>
</dbReference>
<protein>
    <recommendedName>
        <fullName evidence="16">DNA helicase RecQ</fullName>
        <ecNumber evidence="16">5.6.2.4</ecNumber>
    </recommendedName>
</protein>
<evidence type="ECO:0000256" key="14">
    <source>
        <dbReference type="ARBA" id="ARBA00023235"/>
    </source>
</evidence>
<dbReference type="Pfam" id="PF09382">
    <property type="entry name" value="RQC"/>
    <property type="match status" value="1"/>
</dbReference>
<evidence type="ECO:0000256" key="12">
    <source>
        <dbReference type="ARBA" id="ARBA00023172"/>
    </source>
</evidence>
<dbReference type="GO" id="GO:0006260">
    <property type="term" value="P:DNA replication"/>
    <property type="evidence" value="ECO:0007669"/>
    <property type="project" value="InterPro"/>
</dbReference>
<dbReference type="GO" id="GO:0005737">
    <property type="term" value="C:cytoplasm"/>
    <property type="evidence" value="ECO:0007669"/>
    <property type="project" value="TreeGrafter"/>
</dbReference>
<feature type="domain" description="Helicase C-terminal" evidence="19">
    <location>
        <begin position="213"/>
        <end position="366"/>
    </location>
</feature>
<sequence>MNKFNILKKYFGYDQFRPGQERLIDSVLAGRDVLGIMPTGAGKSLCYQVPALMLPGITLVISPLISLMKDQVQALNQAGVHAAYINSSLTETQIRKALGLAKEGQYKIIYVAPERLETYEFIEFAASVDISMLTVDEAHCISQWGQDFRPSYLKILQFLQILPRRPVLSAFTATATEKVKEDILCVLGLQDPTVLVTGFDRKNLYFAVENTRKKDDYVSAYIKDHENDSGIIYCSTRKNVDKLYIILQNMGIPAARYHAGMSNEERRQNQEDFIYDRLPVMVATNAFGMGIDKSNVRYVIHYNMPQSMENYYQEAGRAGRDGEPAECILLYSPQDVMINRFLINSKEQNSEFSQDELNAIQERDEERLRSMTYYCRTAECLRSYILRYFGEMAAGGCGNCSNCLGETENIDVTEPAKKILTCIREMGQRYGINVVAGTLAGNDRAKLREYGVSRFGSFGSLQEMSEPEIKEIISQMEMDELLQVTKDKYALLKTSPRSQEVLDGLCTVIMKRKKTEDKEKNKSVSGKSTRKSDILNGRGLELFERLRGLRTRLAREAGMPPYIIFSDKTLVDMCVKAPLRREEMLAVSGVGENKFSRYGEAFLTEIADFTHGKREKLYFGDKEELEAVDEEVSEERRRKKAGRKEEFYLTKEQAAEFPYREKYFAAEFAEQLNLLRDEGKVRKTSGAEIFRRMQARGYAREERRDGRWIKTITEEGEAFGLTLGTRVSKKGTDYEDIFYGEKAQREILSWFVKGNEDL</sequence>
<evidence type="ECO:0000256" key="16">
    <source>
        <dbReference type="NCBIfam" id="TIGR01389"/>
    </source>
</evidence>
<dbReference type="InterPro" id="IPR011545">
    <property type="entry name" value="DEAD/DEAH_box_helicase_dom"/>
</dbReference>
<keyword evidence="4" id="KW-0479">Metal-binding</keyword>
<dbReference type="SMART" id="SM00341">
    <property type="entry name" value="HRDC"/>
    <property type="match status" value="1"/>
</dbReference>
<evidence type="ECO:0000259" key="17">
    <source>
        <dbReference type="PROSITE" id="PS50967"/>
    </source>
</evidence>
<dbReference type="InterPro" id="IPR014001">
    <property type="entry name" value="Helicase_ATP-bd"/>
</dbReference>
<dbReference type="SMART" id="SM00487">
    <property type="entry name" value="DEXDc"/>
    <property type="match status" value="1"/>
</dbReference>
<dbReference type="GO" id="GO:0016787">
    <property type="term" value="F:hydrolase activity"/>
    <property type="evidence" value="ECO:0007669"/>
    <property type="project" value="UniProtKB-KW"/>
</dbReference>
<dbReference type="PANTHER" id="PTHR13710">
    <property type="entry name" value="DNA HELICASE RECQ FAMILY MEMBER"/>
    <property type="match status" value="1"/>
</dbReference>
<dbReference type="CDD" id="cd18794">
    <property type="entry name" value="SF2_C_RecQ"/>
    <property type="match status" value="1"/>
</dbReference>
<dbReference type="SMART" id="SM00956">
    <property type="entry name" value="RQC"/>
    <property type="match status" value="1"/>
</dbReference>
<dbReference type="GO" id="GO:0006310">
    <property type="term" value="P:DNA recombination"/>
    <property type="evidence" value="ECO:0007669"/>
    <property type="project" value="UniProtKB-UniRule"/>
</dbReference>
<dbReference type="FunFam" id="3.40.50.300:FF:000296">
    <property type="entry name" value="ATP-dependent DNA helicase RecQ"/>
    <property type="match status" value="1"/>
</dbReference>
<keyword evidence="7 20" id="KW-0378">Hydrolase</keyword>
<dbReference type="SMART" id="SM00490">
    <property type="entry name" value="HELICc"/>
    <property type="match status" value="1"/>
</dbReference>
<dbReference type="EMBL" id="DWYZ01000025">
    <property type="protein sequence ID" value="HJB27344.1"/>
    <property type="molecule type" value="Genomic_DNA"/>
</dbReference>
<comment type="cofactor">
    <cofactor evidence="2">
        <name>Zn(2+)</name>
        <dbReference type="ChEBI" id="CHEBI:29105"/>
    </cofactor>
</comment>
<evidence type="ECO:0000313" key="20">
    <source>
        <dbReference type="EMBL" id="HJB27344.1"/>
    </source>
</evidence>
<dbReference type="GO" id="GO:0009432">
    <property type="term" value="P:SOS response"/>
    <property type="evidence" value="ECO:0007669"/>
    <property type="project" value="UniProtKB-UniRule"/>
</dbReference>
<reference evidence="20" key="2">
    <citation type="submission" date="2021-04" db="EMBL/GenBank/DDBJ databases">
        <authorList>
            <person name="Gilroy R."/>
        </authorList>
    </citation>
    <scope>NUCLEOTIDE SEQUENCE</scope>
    <source>
        <strain evidence="20">ChiSjej1B19-5720</strain>
    </source>
</reference>
<dbReference type="PROSITE" id="PS51194">
    <property type="entry name" value="HELICASE_CTER"/>
    <property type="match status" value="1"/>
</dbReference>
<dbReference type="InterPro" id="IPR006293">
    <property type="entry name" value="DNA_helicase_ATP-dep_RecQ_bac"/>
</dbReference>
<comment type="catalytic activity">
    <reaction evidence="15">
        <text>Couples ATP hydrolysis with the unwinding of duplex DNA by translocating in the 3'-5' direction.</text>
        <dbReference type="EC" id="5.6.2.4"/>
    </reaction>
</comment>
<dbReference type="EC" id="5.6.2.4" evidence="16"/>
<evidence type="ECO:0000256" key="2">
    <source>
        <dbReference type="ARBA" id="ARBA00001947"/>
    </source>
</evidence>
<dbReference type="SUPFAM" id="SSF46785">
    <property type="entry name" value="Winged helix' DNA-binding domain"/>
    <property type="match status" value="1"/>
</dbReference>
<evidence type="ECO:0000259" key="18">
    <source>
        <dbReference type="PROSITE" id="PS51192"/>
    </source>
</evidence>
<keyword evidence="11" id="KW-0238">DNA-binding</keyword>
<keyword evidence="9" id="KW-0862">Zinc</keyword>
<dbReference type="CDD" id="cd17920">
    <property type="entry name" value="DEXHc_RecQ"/>
    <property type="match status" value="1"/>
</dbReference>
<dbReference type="Gene3D" id="3.40.50.300">
    <property type="entry name" value="P-loop containing nucleotide triphosphate hydrolases"/>
    <property type="match status" value="2"/>
</dbReference>
<dbReference type="InterPro" id="IPR036390">
    <property type="entry name" value="WH_DNA-bd_sf"/>
</dbReference>
<dbReference type="Pfam" id="PF16124">
    <property type="entry name" value="RecQ_Zn_bind"/>
    <property type="match status" value="1"/>
</dbReference>
<dbReference type="SUPFAM" id="SSF52540">
    <property type="entry name" value="P-loop containing nucleoside triphosphate hydrolases"/>
    <property type="match status" value="1"/>
</dbReference>
<comment type="caution">
    <text evidence="20">The sequence shown here is derived from an EMBL/GenBank/DDBJ whole genome shotgun (WGS) entry which is preliminary data.</text>
</comment>
<dbReference type="GO" id="GO:0005524">
    <property type="term" value="F:ATP binding"/>
    <property type="evidence" value="ECO:0007669"/>
    <property type="project" value="UniProtKB-KW"/>
</dbReference>
<keyword evidence="12" id="KW-0233">DNA recombination</keyword>
<dbReference type="GO" id="GO:0043590">
    <property type="term" value="C:bacterial nucleoid"/>
    <property type="evidence" value="ECO:0007669"/>
    <property type="project" value="TreeGrafter"/>
</dbReference>
<dbReference type="InterPro" id="IPR036388">
    <property type="entry name" value="WH-like_DNA-bd_sf"/>
</dbReference>
<proteinExistence type="inferred from homology"/>
<evidence type="ECO:0000256" key="7">
    <source>
        <dbReference type="ARBA" id="ARBA00022801"/>
    </source>
</evidence>
<dbReference type="GO" id="GO:0043138">
    <property type="term" value="F:3'-5' DNA helicase activity"/>
    <property type="evidence" value="ECO:0007669"/>
    <property type="project" value="UniProtKB-EC"/>
</dbReference>
<keyword evidence="13" id="KW-0234">DNA repair</keyword>
<evidence type="ECO:0000259" key="19">
    <source>
        <dbReference type="PROSITE" id="PS51194"/>
    </source>
</evidence>
<dbReference type="InterPro" id="IPR010997">
    <property type="entry name" value="HRDC-like_sf"/>
</dbReference>
<dbReference type="NCBIfam" id="TIGR01389">
    <property type="entry name" value="recQ"/>
    <property type="match status" value="1"/>
</dbReference>
<dbReference type="NCBIfam" id="TIGR00614">
    <property type="entry name" value="recQ_fam"/>
    <property type="match status" value="1"/>
</dbReference>
<dbReference type="Pfam" id="PF00271">
    <property type="entry name" value="Helicase_C"/>
    <property type="match status" value="1"/>
</dbReference>
<dbReference type="InterPro" id="IPR004589">
    <property type="entry name" value="DNA_helicase_ATP-dep_RecQ"/>
</dbReference>
<feature type="domain" description="Helicase ATP-binding" evidence="18">
    <location>
        <begin position="24"/>
        <end position="193"/>
    </location>
</feature>
<keyword evidence="10" id="KW-0067">ATP-binding</keyword>
<dbReference type="InterPro" id="IPR001650">
    <property type="entry name" value="Helicase_C-like"/>
</dbReference>
<name>A0A9D2RVC6_9FIRM</name>
<comment type="similarity">
    <text evidence="3">Belongs to the helicase family. RecQ subfamily.</text>
</comment>
<dbReference type="InterPro" id="IPR032284">
    <property type="entry name" value="RecQ_Zn-bd"/>
</dbReference>
<keyword evidence="5" id="KW-0547">Nucleotide-binding</keyword>
<evidence type="ECO:0000256" key="3">
    <source>
        <dbReference type="ARBA" id="ARBA00005446"/>
    </source>
</evidence>
<accession>A0A9D2RVC6</accession>
<dbReference type="PROSITE" id="PS50967">
    <property type="entry name" value="HRDC"/>
    <property type="match status" value="1"/>
</dbReference>
<dbReference type="SUPFAM" id="SSF47819">
    <property type="entry name" value="HRDC-like"/>
    <property type="match status" value="1"/>
</dbReference>
<dbReference type="Pfam" id="PF00270">
    <property type="entry name" value="DEAD"/>
    <property type="match status" value="1"/>
</dbReference>
<evidence type="ECO:0000256" key="1">
    <source>
        <dbReference type="ARBA" id="ARBA00001946"/>
    </source>
</evidence>
<dbReference type="PANTHER" id="PTHR13710:SF105">
    <property type="entry name" value="ATP-DEPENDENT DNA HELICASE Q1"/>
    <property type="match status" value="1"/>
</dbReference>
<evidence type="ECO:0000256" key="8">
    <source>
        <dbReference type="ARBA" id="ARBA00022806"/>
    </source>
</evidence>
<dbReference type="Pfam" id="PF00570">
    <property type="entry name" value="HRDC"/>
    <property type="match status" value="1"/>
</dbReference>
<dbReference type="InterPro" id="IPR027417">
    <property type="entry name" value="P-loop_NTPase"/>
</dbReference>
<evidence type="ECO:0000256" key="11">
    <source>
        <dbReference type="ARBA" id="ARBA00023125"/>
    </source>
</evidence>
<keyword evidence="14" id="KW-0413">Isomerase</keyword>
<dbReference type="GO" id="GO:0006281">
    <property type="term" value="P:DNA repair"/>
    <property type="evidence" value="ECO:0007669"/>
    <property type="project" value="UniProtKB-KW"/>
</dbReference>